<dbReference type="InterPro" id="IPR047589">
    <property type="entry name" value="DUF11_rpt"/>
</dbReference>
<feature type="transmembrane region" description="Helical" evidence="2">
    <location>
        <begin position="1879"/>
        <end position="1897"/>
    </location>
</feature>
<evidence type="ECO:0000256" key="1">
    <source>
        <dbReference type="SAM" id="MobiDB-lite"/>
    </source>
</evidence>
<keyword evidence="2" id="KW-0812">Transmembrane</keyword>
<dbReference type="InterPro" id="IPR046022">
    <property type="entry name" value="DUF5979"/>
</dbReference>
<dbReference type="EMBL" id="RDBF01000001">
    <property type="protein sequence ID" value="RLV57542.1"/>
    <property type="molecule type" value="Genomic_DNA"/>
</dbReference>
<dbReference type="Gene3D" id="2.60.40.740">
    <property type="match status" value="1"/>
</dbReference>
<reference evidence="5 6" key="1">
    <citation type="submission" date="2018-10" db="EMBL/GenBank/DDBJ databases">
        <title>Aeromicrobium sp. 9W16Y-2 whole genome shotgun sequence.</title>
        <authorList>
            <person name="Li F."/>
        </authorList>
    </citation>
    <scope>NUCLEOTIDE SEQUENCE [LARGE SCALE GENOMIC DNA]</scope>
    <source>
        <strain evidence="5 6">9W16Y-2</strain>
    </source>
</reference>
<keyword evidence="6" id="KW-1185">Reference proteome</keyword>
<dbReference type="RefSeq" id="WP_121792948.1">
    <property type="nucleotide sequence ID" value="NZ_RDBF01000001.1"/>
</dbReference>
<organism evidence="5 6">
    <name type="scientific">Aeromicrobium phragmitis</name>
    <dbReference type="NCBI Taxonomy" id="2478914"/>
    <lineage>
        <taxon>Bacteria</taxon>
        <taxon>Bacillati</taxon>
        <taxon>Actinomycetota</taxon>
        <taxon>Actinomycetes</taxon>
        <taxon>Propionibacteriales</taxon>
        <taxon>Nocardioidaceae</taxon>
        <taxon>Aeromicrobium</taxon>
    </lineage>
</organism>
<keyword evidence="2" id="KW-0472">Membrane</keyword>
<dbReference type="Gene3D" id="2.60.40.1140">
    <property type="entry name" value="Collagen-binding surface protein Cna, B-type domain"/>
    <property type="match status" value="1"/>
</dbReference>
<dbReference type="InterPro" id="IPR051172">
    <property type="entry name" value="Chlamydia_OmcB"/>
</dbReference>
<gene>
    <name evidence="5" type="ORF">D9V41_02640</name>
</gene>
<proteinExistence type="predicted"/>
<feature type="domain" description="DUF5979" evidence="4">
    <location>
        <begin position="1536"/>
        <end position="1639"/>
    </location>
</feature>
<evidence type="ECO:0000259" key="4">
    <source>
        <dbReference type="Pfam" id="PF19407"/>
    </source>
</evidence>
<name>A0A3L8PU35_9ACTN</name>
<evidence type="ECO:0000256" key="2">
    <source>
        <dbReference type="SAM" id="Phobius"/>
    </source>
</evidence>
<dbReference type="PANTHER" id="PTHR34819:SF3">
    <property type="entry name" value="CELL SURFACE PROTEIN"/>
    <property type="match status" value="1"/>
</dbReference>
<dbReference type="Proteomes" id="UP000282515">
    <property type="component" value="Unassembled WGS sequence"/>
</dbReference>
<dbReference type="Pfam" id="PF19407">
    <property type="entry name" value="DUF5979"/>
    <property type="match status" value="5"/>
</dbReference>
<dbReference type="InterPro" id="IPR001434">
    <property type="entry name" value="OmcB-like_DUF11"/>
</dbReference>
<sequence length="1903" mass="198990">MPRERSFRRSVLLVLAAVTALITSVMGPSVVATAAAQPVDEPGKAFVNVTKGNDFGGQPLHPGDEFSYTFVVQCSSLEVDCVNFTFTDVLPEGLDITALPQSNSTRTVTFDEATRTLTIVYQQVLQAPVGATGLTAGATQNFTVGMRLPTDTTIADGTTISNTATVTADNADPAESTNDITVEVPKVVRPVATKSWTDGSAVAGSDEKSTAVLGVRNSSSSSARVDELTITDAAEATFEHFDLTDVELSRFPAGADQARLEVLTGGAWVPAGTVTATGQLALPGGVSAGDVTGVRVVFTNSAGAPLPYDATGGEVRLGLQLRETYRSSGEPLRPQGRVRVDNCVEPTAVEGDGTPVVGAAACAGYDILPDVLVLDASKTFFPDANKNFQHDRGEYAVIGENSRSSARIDVRQRSPFPVKEIVITEPSANPDGEFSKIDVDTIRLRFPNGATNATVRVTYDNAPATTTDYDPSPATQVIDVAKDGSRVTGVVVTYTGEKDGEPSIRTDATAGLDISGHLNDLVTDADLADGTSPFVVNCYGYSGTAGRTDGTGTTSGSGCANLTVEKPRSGGEGNKSVGQTEIPPGQPVPFTLRYTNNGNIPLVDPVITDPAPEAGGIPPSGLGNPFSVLRLTDARVSGSNAADTAIEIYDPQVSAWVAYDGASDEVVERSIGVRAVMTGELLPTQSFTLSIVTQRRDGVDDDVTLDNCFVMTADGYVGAQPSCSPRISTKETRDAATITKSITPSVLPRPIPGLAPQHSTARLQASNSGNLSMSQLRLIDANEEFFDAVNFVDFATVKFPAGANRVTIDALVDGTWVEGSPRDKAVLPDGVAAKDVVGIRATFTHSSGEYRLTPCADANQCGGEVSFRFGLRETLRSDADVAVPDDLINELHGEYVTRLQDPEDPRPVDPTRATVTVSEGDAQLSVEKTPNSSLAPGEVAPFRLKVTNTGTSNITDLVVKDALPAGLQLDETFVGDGGQPFRIIDVQVPEGTEDVPTPALTLTRDGERVNQADFDFSVDEDGKPWLLRPGTTFTIEIQVMLAPGVTAGEVVVNTMGATGNGPNFTCGGESQNDGSFGEGLYCTDTAHVTVKAGAAFTARKWVAGNPERGWYDTRARQGVPVGDASCPTVTDANGVQYTSHPCIALVDPGDQFQYLLRVVNAGTESGTNMRIVDVFPAKGDRGVWVDQNRGTQWDQRPTLATEPVLNGPGSMTTSYTQDADVCTDDLRMGGAGSSAPECPASAWEAQFGPDVTASKFDIAFDEPLAPGQGIEVAYAMTTPLDVEQVADPTIAWNSFAHAETTLRGNGLNVMPPTEPIKVGVGTAYGALEITKLITDNPYDLPVDERAFPVHVTCEIEPIGGTRTTVVDEDYEVTPGEPVTVTAIPAGADCRVWETDALGGQSSATEENPVRVTIEPGLGSASVAQVEIENSYAPASLTLDKSVTGTAAGYAPTTFEADLFCSVDGQPVKGFDPLSVTIDTTVDDGRVTVDVPPGADCRAVETETGGATEVVYSGTAETESGQPATIAIENQFRSGGLKIAKELAGPGAPSLAGGPFSFDVRCSFHGREDVFTDTVTLQGDGATTLLESEVLDGLPVGADCVVTETDAGGADQVPDPVTVTIPDEVDGEAQVVVAGLTNVFSAGTIAVHKELAGDGADEAYATDAEFTVLLRCEREVEGVRTTVYSGEIALRGGDTITVLGTDGEPLRLPLGTHCFGEETVTGGATTSVVDHDSYEDAAVVAEGEELQELTITATNTFDLTDLAVSKELAGAGRDHVGDKEFTVAVTCVLDQGRGEPTVIVDAEEHRISGGETIRVEGLPVGADCWAEETETGGAAQVQVEGGTIAEPAVLTADEDNAITVTNTFAAVPSGDLPNNGGPTWWYLLAGMVLVALGGGITTRRLARR</sequence>
<feature type="domain" description="DUF5979" evidence="4">
    <location>
        <begin position="1328"/>
        <end position="1432"/>
    </location>
</feature>
<feature type="region of interest" description="Disordered" evidence="1">
    <location>
        <begin position="552"/>
        <end position="587"/>
    </location>
</feature>
<dbReference type="PANTHER" id="PTHR34819">
    <property type="entry name" value="LARGE CYSTEINE-RICH PERIPLASMIC PROTEIN OMCB"/>
    <property type="match status" value="1"/>
</dbReference>
<evidence type="ECO:0000259" key="3">
    <source>
        <dbReference type="Pfam" id="PF01345"/>
    </source>
</evidence>
<feature type="domain" description="DUF5979" evidence="4">
    <location>
        <begin position="1436"/>
        <end position="1531"/>
    </location>
</feature>
<accession>A0A3L8PU35</accession>
<evidence type="ECO:0000313" key="5">
    <source>
        <dbReference type="EMBL" id="RLV57542.1"/>
    </source>
</evidence>
<feature type="domain" description="DUF5979" evidence="4">
    <location>
        <begin position="1762"/>
        <end position="1864"/>
    </location>
</feature>
<feature type="domain" description="DUF11" evidence="3">
    <location>
        <begin position="924"/>
        <end position="972"/>
    </location>
</feature>
<dbReference type="NCBIfam" id="TIGR01451">
    <property type="entry name" value="B_ant_repeat"/>
    <property type="match status" value="2"/>
</dbReference>
<dbReference type="OrthoDB" id="3751233at2"/>
<dbReference type="Pfam" id="PF01345">
    <property type="entry name" value="DUF11"/>
    <property type="match status" value="1"/>
</dbReference>
<keyword evidence="2" id="KW-1133">Transmembrane helix</keyword>
<comment type="caution">
    <text evidence="5">The sequence shown here is derived from an EMBL/GenBank/DDBJ whole genome shotgun (WGS) entry which is preliminary data.</text>
</comment>
<protein>
    <submittedName>
        <fullName evidence="5">Isopeptide-forming domain-containing fimbrial protein</fullName>
    </submittedName>
</protein>
<evidence type="ECO:0000313" key="6">
    <source>
        <dbReference type="Proteomes" id="UP000282515"/>
    </source>
</evidence>
<feature type="domain" description="DUF5979" evidence="4">
    <location>
        <begin position="1645"/>
        <end position="1757"/>
    </location>
</feature>